<reference evidence="4 5" key="1">
    <citation type="journal article" date="2024" name="Plant J.">
        <title>Genome sequences and population genomics reveal climatic adaptation and genomic divergence between two closely related sweetgum species.</title>
        <authorList>
            <person name="Xu W.Q."/>
            <person name="Ren C.Q."/>
            <person name="Zhang X.Y."/>
            <person name="Comes H.P."/>
            <person name="Liu X.H."/>
            <person name="Li Y.G."/>
            <person name="Kettle C.J."/>
            <person name="Jalonen R."/>
            <person name="Gaisberger H."/>
            <person name="Ma Y.Z."/>
            <person name="Qiu Y.X."/>
        </authorList>
    </citation>
    <scope>NUCLEOTIDE SEQUENCE [LARGE SCALE GENOMIC DNA]</scope>
    <source>
        <strain evidence="4">Hangzhou</strain>
    </source>
</reference>
<protein>
    <recommendedName>
        <fullName evidence="3">Non-haem dioxygenase N-terminal domain-containing protein</fullName>
    </recommendedName>
</protein>
<dbReference type="PANTHER" id="PTHR47991">
    <property type="entry name" value="OXOGLUTARATE/IRON-DEPENDENT DIOXYGENASE"/>
    <property type="match status" value="1"/>
</dbReference>
<dbReference type="InterPro" id="IPR026992">
    <property type="entry name" value="DIOX_N"/>
</dbReference>
<keyword evidence="5" id="KW-1185">Reference proteome</keyword>
<organism evidence="4 5">
    <name type="scientific">Liquidambar formosana</name>
    <name type="common">Formosan gum</name>
    <dbReference type="NCBI Taxonomy" id="63359"/>
    <lineage>
        <taxon>Eukaryota</taxon>
        <taxon>Viridiplantae</taxon>
        <taxon>Streptophyta</taxon>
        <taxon>Embryophyta</taxon>
        <taxon>Tracheophyta</taxon>
        <taxon>Spermatophyta</taxon>
        <taxon>Magnoliopsida</taxon>
        <taxon>eudicotyledons</taxon>
        <taxon>Gunneridae</taxon>
        <taxon>Pentapetalae</taxon>
        <taxon>Saxifragales</taxon>
        <taxon>Altingiaceae</taxon>
        <taxon>Liquidambar</taxon>
    </lineage>
</organism>
<feature type="domain" description="Non-haem dioxygenase N-terminal" evidence="3">
    <location>
        <begin position="52"/>
        <end position="156"/>
    </location>
</feature>
<comment type="caution">
    <text evidence="4">The sequence shown here is derived from an EMBL/GenBank/DDBJ whole genome shotgun (WGS) entry which is preliminary data.</text>
</comment>
<dbReference type="Proteomes" id="UP001415857">
    <property type="component" value="Unassembled WGS sequence"/>
</dbReference>
<dbReference type="Pfam" id="PF14226">
    <property type="entry name" value="DIOX_N"/>
    <property type="match status" value="1"/>
</dbReference>
<dbReference type="AlphaFoldDB" id="A0AAP0SB90"/>
<evidence type="ECO:0000256" key="2">
    <source>
        <dbReference type="ARBA" id="ARBA00023004"/>
    </source>
</evidence>
<dbReference type="GO" id="GO:0046872">
    <property type="term" value="F:metal ion binding"/>
    <property type="evidence" value="ECO:0007669"/>
    <property type="project" value="UniProtKB-KW"/>
</dbReference>
<gene>
    <name evidence="4" type="ORF">L1049_008770</name>
</gene>
<evidence type="ECO:0000256" key="1">
    <source>
        <dbReference type="ARBA" id="ARBA00022723"/>
    </source>
</evidence>
<name>A0AAP0SB90_LIQFO</name>
<proteinExistence type="predicted"/>
<sequence length="239" mass="27111">MVNCLQNWPEPIIRVQSLSDSGINAIPERYIKRPSERPFLNDASEDSSQVNIPLIDLQNAFDEATLREVSDACRKWGFFQIVNHGVSSELMKRTREIWRDFFHLPAEVKQEYANSPTTYEGYGSRLGVEKGAILDWSDYFFLHYFPTSLRDQNKWPRLPPSGRESIAKYGDELVKLCGILMKILSINLGLTEDHLQKAIGGEDIGACLRVNFLPKVSTTGPYPWSLPSLGPWCSHPSPP</sequence>
<dbReference type="InterPro" id="IPR027443">
    <property type="entry name" value="IPNS-like_sf"/>
</dbReference>
<evidence type="ECO:0000313" key="5">
    <source>
        <dbReference type="Proteomes" id="UP001415857"/>
    </source>
</evidence>
<dbReference type="Gene3D" id="2.60.120.330">
    <property type="entry name" value="B-lactam Antibiotic, Isopenicillin N Synthase, Chain"/>
    <property type="match status" value="1"/>
</dbReference>
<dbReference type="SUPFAM" id="SSF51197">
    <property type="entry name" value="Clavaminate synthase-like"/>
    <property type="match status" value="1"/>
</dbReference>
<evidence type="ECO:0000313" key="4">
    <source>
        <dbReference type="EMBL" id="KAK9290599.1"/>
    </source>
</evidence>
<evidence type="ECO:0000259" key="3">
    <source>
        <dbReference type="Pfam" id="PF14226"/>
    </source>
</evidence>
<keyword evidence="1" id="KW-0479">Metal-binding</keyword>
<dbReference type="EMBL" id="JBBPBK010000002">
    <property type="protein sequence ID" value="KAK9290599.1"/>
    <property type="molecule type" value="Genomic_DNA"/>
</dbReference>
<keyword evidence="2" id="KW-0408">Iron</keyword>
<dbReference type="InterPro" id="IPR050295">
    <property type="entry name" value="Plant_2OG-oxidoreductases"/>
</dbReference>
<accession>A0AAP0SB90</accession>